<protein>
    <recommendedName>
        <fullName evidence="4 10">4-alpha-glucanotransferase</fullName>
        <ecNumber evidence="3 10">2.4.1.25</ecNumber>
    </recommendedName>
    <alternativeName>
        <fullName evidence="8 10">Amylomaltase</fullName>
    </alternativeName>
    <alternativeName>
        <fullName evidence="9 10">Disproportionating enzyme</fullName>
    </alternativeName>
</protein>
<name>A0A9D9EMY4_9SPIR</name>
<evidence type="ECO:0000256" key="5">
    <source>
        <dbReference type="ARBA" id="ARBA00022676"/>
    </source>
</evidence>
<keyword evidence="6 10" id="KW-0808">Transferase</keyword>
<dbReference type="NCBIfam" id="TIGR00217">
    <property type="entry name" value="malQ"/>
    <property type="match status" value="1"/>
</dbReference>
<proteinExistence type="inferred from homology"/>
<gene>
    <name evidence="11" type="primary">malQ</name>
    <name evidence="11" type="ORF">IAA96_00200</name>
</gene>
<dbReference type="Gene3D" id="3.20.20.80">
    <property type="entry name" value="Glycosidases"/>
    <property type="match status" value="1"/>
</dbReference>
<organism evidence="11 12">
    <name type="scientific">Candidatus Avitreponema avistercoris</name>
    <dbReference type="NCBI Taxonomy" id="2840705"/>
    <lineage>
        <taxon>Bacteria</taxon>
        <taxon>Pseudomonadati</taxon>
        <taxon>Spirochaetota</taxon>
        <taxon>Spirochaetia</taxon>
        <taxon>Spirochaetales</taxon>
        <taxon>Candidatus Avitreponema</taxon>
    </lineage>
</organism>
<accession>A0A9D9EMY4</accession>
<dbReference type="Proteomes" id="UP000823616">
    <property type="component" value="Unassembled WGS sequence"/>
</dbReference>
<evidence type="ECO:0000256" key="9">
    <source>
        <dbReference type="ARBA" id="ARBA00031501"/>
    </source>
</evidence>
<dbReference type="InterPro" id="IPR003385">
    <property type="entry name" value="Glyco_hydro_77"/>
</dbReference>
<evidence type="ECO:0000256" key="7">
    <source>
        <dbReference type="ARBA" id="ARBA00023277"/>
    </source>
</evidence>
<keyword evidence="7 10" id="KW-0119">Carbohydrate metabolism</keyword>
<dbReference type="PANTHER" id="PTHR32438:SF5">
    <property type="entry name" value="4-ALPHA-GLUCANOTRANSFERASE DPE1, CHLOROPLASTIC_AMYLOPLASTIC"/>
    <property type="match status" value="1"/>
</dbReference>
<keyword evidence="5 10" id="KW-0328">Glycosyltransferase</keyword>
<dbReference type="SUPFAM" id="SSF51445">
    <property type="entry name" value="(Trans)glycosidases"/>
    <property type="match status" value="1"/>
</dbReference>
<dbReference type="AlphaFoldDB" id="A0A9D9EMY4"/>
<comment type="caution">
    <text evidence="11">The sequence shown here is derived from an EMBL/GenBank/DDBJ whole genome shotgun (WGS) entry which is preliminary data.</text>
</comment>
<dbReference type="Pfam" id="PF02446">
    <property type="entry name" value="Glyco_hydro_77"/>
    <property type="match status" value="1"/>
</dbReference>
<evidence type="ECO:0000256" key="3">
    <source>
        <dbReference type="ARBA" id="ARBA00012560"/>
    </source>
</evidence>
<dbReference type="NCBIfam" id="NF011080">
    <property type="entry name" value="PRK14508.1-3"/>
    <property type="match status" value="1"/>
</dbReference>
<evidence type="ECO:0000256" key="1">
    <source>
        <dbReference type="ARBA" id="ARBA00000439"/>
    </source>
</evidence>
<sequence>MDTDRRSGILLHITSLPDTPGIGTMGKPAYDFADWLAGAGQSLWQVLPLGPTGYGDSPYASFSTFAGNPLLIDLDMLAENGWAEPAAIVPPDYIKRNGPVDYGSVVWWKIPLLYRCARYFLDHCTPADRAAYEAFKNDNQDWLNRFADYTSIKKVYDAKAQEEGVSGEASTWNRFWPKELASCDPAAVSAWDAAHVADIEEIKAIQFFFSVQWQALKAYANKKGISIIGDIPIFVAADSADVWANQRFFQLDKNGRQIAQAGVPPDYFSATGQLWGNPLYDWPAMKADNYSWWISRIRSMLKKVDFIRVDHFRGFESYWAVPAGEKTAVNGKWEKGPGFDFFREVKNRLGDLPFLAEDLGFVTKEVRELRDGCGLPGMKVLQFAFNKNEAGKEGYTNAFLPHMYPQNCLVCTGTHDNDTMQGWLDSASAEDIRMILDYFDVPESTPLTPLIVRAGFLSVAKFAVFPLQDIYALGSETRMNEPSTLGKNWTWRMGREHMDPGKAAWLDRLSVYSARNGRK</sequence>
<evidence type="ECO:0000256" key="4">
    <source>
        <dbReference type="ARBA" id="ARBA00020295"/>
    </source>
</evidence>
<comment type="similarity">
    <text evidence="2 10">Belongs to the disproportionating enzyme family.</text>
</comment>
<comment type="catalytic activity">
    <reaction evidence="1 10">
        <text>Transfers a segment of a (1-&gt;4)-alpha-D-glucan to a new position in an acceptor, which may be glucose or a (1-&gt;4)-alpha-D-glucan.</text>
        <dbReference type="EC" id="2.4.1.25"/>
    </reaction>
</comment>
<reference evidence="11" key="1">
    <citation type="submission" date="2020-10" db="EMBL/GenBank/DDBJ databases">
        <authorList>
            <person name="Gilroy R."/>
        </authorList>
    </citation>
    <scope>NUCLEOTIDE SEQUENCE</scope>
    <source>
        <strain evidence="11">B3-4054</strain>
    </source>
</reference>
<evidence type="ECO:0000313" key="11">
    <source>
        <dbReference type="EMBL" id="MBO8449516.1"/>
    </source>
</evidence>
<reference evidence="11" key="2">
    <citation type="journal article" date="2021" name="PeerJ">
        <title>Extensive microbial diversity within the chicken gut microbiome revealed by metagenomics and culture.</title>
        <authorList>
            <person name="Gilroy R."/>
            <person name="Ravi A."/>
            <person name="Getino M."/>
            <person name="Pursley I."/>
            <person name="Horton D.L."/>
            <person name="Alikhan N.F."/>
            <person name="Baker D."/>
            <person name="Gharbi K."/>
            <person name="Hall N."/>
            <person name="Watson M."/>
            <person name="Adriaenssens E.M."/>
            <person name="Foster-Nyarko E."/>
            <person name="Jarju S."/>
            <person name="Secka A."/>
            <person name="Antonio M."/>
            <person name="Oren A."/>
            <person name="Chaudhuri R.R."/>
            <person name="La Ragione R."/>
            <person name="Hildebrand F."/>
            <person name="Pallen M.J."/>
        </authorList>
    </citation>
    <scope>NUCLEOTIDE SEQUENCE</scope>
    <source>
        <strain evidence="11">B3-4054</strain>
    </source>
</reference>
<dbReference type="EC" id="2.4.1.25" evidence="3 10"/>
<evidence type="ECO:0000256" key="8">
    <source>
        <dbReference type="ARBA" id="ARBA00031423"/>
    </source>
</evidence>
<dbReference type="InterPro" id="IPR017853">
    <property type="entry name" value="GH"/>
</dbReference>
<evidence type="ECO:0000256" key="6">
    <source>
        <dbReference type="ARBA" id="ARBA00022679"/>
    </source>
</evidence>
<dbReference type="GO" id="GO:0005975">
    <property type="term" value="P:carbohydrate metabolic process"/>
    <property type="evidence" value="ECO:0007669"/>
    <property type="project" value="InterPro"/>
</dbReference>
<dbReference type="GO" id="GO:0004134">
    <property type="term" value="F:4-alpha-glucanotransferase activity"/>
    <property type="evidence" value="ECO:0007669"/>
    <property type="project" value="UniProtKB-EC"/>
</dbReference>
<dbReference type="PANTHER" id="PTHR32438">
    <property type="entry name" value="4-ALPHA-GLUCANOTRANSFERASE DPE1, CHLOROPLASTIC/AMYLOPLASTIC"/>
    <property type="match status" value="1"/>
</dbReference>
<evidence type="ECO:0000313" key="12">
    <source>
        <dbReference type="Proteomes" id="UP000823616"/>
    </source>
</evidence>
<dbReference type="EMBL" id="JADIMS010000003">
    <property type="protein sequence ID" value="MBO8449516.1"/>
    <property type="molecule type" value="Genomic_DNA"/>
</dbReference>
<evidence type="ECO:0000256" key="2">
    <source>
        <dbReference type="ARBA" id="ARBA00005684"/>
    </source>
</evidence>
<evidence type="ECO:0000256" key="10">
    <source>
        <dbReference type="RuleBase" id="RU361207"/>
    </source>
</evidence>